<sequence length="383" mass="43540">MSTIQDRLRSVRGETSQEQREEALSSFHAPVRNTQQATGDTRRHTDADSIRREFGIPAWDRSKFAFDKVIPNYVERHWQPPTGESVGGTDFLATGKPGSGKSTLGCYFATRDIEVNNSMHVWRGTSSRSEWLPLAPWVTLCLPKGADVSVRLESKLPSEPSVTLDVDDLDRIVREVVYYEDPVHLCHDILERGSIHVVYPDPTLRGCQAVYEESDEKQYDAPSRGQLFHEEDPATHWWFGFILARVEHGPLDWTTITLDEIGDIVPQSVQKDQFGSYQKAEMLKDSWVDARKTGLTLNLYGHDEVDIWDGVRRKIRWRIQMPGRANPTTAGNLVGFESVPMHTDQTSMMDVGQALMYTETNFEAFAWSDIPTPHSYKLKITVN</sequence>
<accession>A0A8J7YB62</accession>
<gene>
    <name evidence="2" type="ORF">KTS45_12485</name>
</gene>
<proteinExistence type="predicted"/>
<evidence type="ECO:0000313" key="3">
    <source>
        <dbReference type="Proteomes" id="UP000766550"/>
    </source>
</evidence>
<evidence type="ECO:0000313" key="2">
    <source>
        <dbReference type="EMBL" id="MBV0925014.1"/>
    </source>
</evidence>
<evidence type="ECO:0000256" key="1">
    <source>
        <dbReference type="SAM" id="MobiDB-lite"/>
    </source>
</evidence>
<feature type="region of interest" description="Disordered" evidence="1">
    <location>
        <begin position="1"/>
        <end position="46"/>
    </location>
</feature>
<dbReference type="Proteomes" id="UP000766550">
    <property type="component" value="Unassembled WGS sequence"/>
</dbReference>
<comment type="caution">
    <text evidence="2">The sequence shown here is derived from an EMBL/GenBank/DDBJ whole genome shotgun (WGS) entry which is preliminary data.</text>
</comment>
<dbReference type="OrthoDB" id="359297at2157"/>
<protein>
    <submittedName>
        <fullName evidence="2">ATP-binding protein</fullName>
    </submittedName>
</protein>
<feature type="compositionally biased region" description="Basic and acidic residues" evidence="1">
    <location>
        <begin position="1"/>
        <end position="23"/>
    </location>
</feature>
<reference evidence="2 3" key="1">
    <citation type="submission" date="2021-06" db="EMBL/GenBank/DDBJ databases">
        <title>New haloarchaea isolates fom saline soil.</title>
        <authorList>
            <person name="Duran-Viseras A."/>
            <person name="Sanchez-Porro C.S."/>
            <person name="Ventosa A."/>
        </authorList>
    </citation>
    <scope>NUCLEOTIDE SEQUENCE [LARGE SCALE GENOMIC DNA]</scope>
    <source>
        <strain evidence="2 3">JCM 183640</strain>
    </source>
</reference>
<keyword evidence="3" id="KW-1185">Reference proteome</keyword>
<dbReference type="RefSeq" id="WP_206674407.1">
    <property type="nucleotide sequence ID" value="NZ_JAHQXF010000002.1"/>
</dbReference>
<keyword evidence="2" id="KW-0067">ATP-binding</keyword>
<dbReference type="EMBL" id="JAHQXF010000002">
    <property type="protein sequence ID" value="MBV0925014.1"/>
    <property type="molecule type" value="Genomic_DNA"/>
</dbReference>
<dbReference type="AlphaFoldDB" id="A0A8J7YB62"/>
<dbReference type="GO" id="GO:0005524">
    <property type="term" value="F:ATP binding"/>
    <property type="evidence" value="ECO:0007669"/>
    <property type="project" value="UniProtKB-KW"/>
</dbReference>
<organism evidence="2 3">
    <name type="scientific">Haloarcula limicola</name>
    <dbReference type="NCBI Taxonomy" id="1429915"/>
    <lineage>
        <taxon>Archaea</taxon>
        <taxon>Methanobacteriati</taxon>
        <taxon>Methanobacteriota</taxon>
        <taxon>Stenosarchaea group</taxon>
        <taxon>Halobacteria</taxon>
        <taxon>Halobacteriales</taxon>
        <taxon>Haloarculaceae</taxon>
        <taxon>Haloarcula</taxon>
    </lineage>
</organism>
<name>A0A8J7YB62_9EURY</name>
<keyword evidence="2" id="KW-0547">Nucleotide-binding</keyword>